<dbReference type="EMBL" id="BMKR01000001">
    <property type="protein sequence ID" value="GGF58909.1"/>
    <property type="molecule type" value="Genomic_DNA"/>
</dbReference>
<dbReference type="Proteomes" id="UP000637643">
    <property type="component" value="Unassembled WGS sequence"/>
</dbReference>
<organism evidence="1 2">
    <name type="scientific">Paenibacillus albidus</name>
    <dbReference type="NCBI Taxonomy" id="2041023"/>
    <lineage>
        <taxon>Bacteria</taxon>
        <taxon>Bacillati</taxon>
        <taxon>Bacillota</taxon>
        <taxon>Bacilli</taxon>
        <taxon>Bacillales</taxon>
        <taxon>Paenibacillaceae</taxon>
        <taxon>Paenibacillus</taxon>
    </lineage>
</organism>
<evidence type="ECO:0000313" key="2">
    <source>
        <dbReference type="Proteomes" id="UP000637643"/>
    </source>
</evidence>
<reference evidence="1" key="2">
    <citation type="submission" date="2020-09" db="EMBL/GenBank/DDBJ databases">
        <authorList>
            <person name="Sun Q."/>
            <person name="Zhou Y."/>
        </authorList>
    </citation>
    <scope>NUCLEOTIDE SEQUENCE</scope>
    <source>
        <strain evidence="1">CGMCC 1.16134</strain>
    </source>
</reference>
<dbReference type="AlphaFoldDB" id="A0A917BU84"/>
<comment type="caution">
    <text evidence="1">The sequence shown here is derived from an EMBL/GenBank/DDBJ whole genome shotgun (WGS) entry which is preliminary data.</text>
</comment>
<name>A0A917BU84_9BACL</name>
<sequence length="116" mass="13702">MTNILKKTIPKICFDPFLTIWKNLKKLYKQKITIKETIPVLAEEIILASNKKHILKIQYLSDFIFVLSTKKTIKAPEDKNNEKKLKSVKRNEYEFLLPLDNSKFPSITPNKFLLMY</sequence>
<gene>
    <name evidence="1" type="ORF">GCM10010912_00110</name>
</gene>
<keyword evidence="2" id="KW-1185">Reference proteome</keyword>
<reference evidence="1" key="1">
    <citation type="journal article" date="2014" name="Int. J. Syst. Evol. Microbiol.">
        <title>Complete genome sequence of Corynebacterium casei LMG S-19264T (=DSM 44701T), isolated from a smear-ripened cheese.</title>
        <authorList>
            <consortium name="US DOE Joint Genome Institute (JGI-PGF)"/>
            <person name="Walter F."/>
            <person name="Albersmeier A."/>
            <person name="Kalinowski J."/>
            <person name="Ruckert C."/>
        </authorList>
    </citation>
    <scope>NUCLEOTIDE SEQUENCE</scope>
    <source>
        <strain evidence="1">CGMCC 1.16134</strain>
    </source>
</reference>
<protein>
    <submittedName>
        <fullName evidence="1">Uncharacterized protein</fullName>
    </submittedName>
</protein>
<evidence type="ECO:0000313" key="1">
    <source>
        <dbReference type="EMBL" id="GGF58909.1"/>
    </source>
</evidence>
<proteinExistence type="predicted"/>
<accession>A0A917BU84</accession>